<dbReference type="PANTHER" id="PTHR44329">
    <property type="entry name" value="SERINE/THREONINE-PROTEIN KINASE TNNI3K-RELATED"/>
    <property type="match status" value="1"/>
</dbReference>
<proteinExistence type="predicted"/>
<dbReference type="InterPro" id="IPR054000">
    <property type="entry name" value="MLKL_N"/>
</dbReference>
<dbReference type="PANTHER" id="PTHR44329:SF298">
    <property type="entry name" value="MIXED LINEAGE KINASE DOMAIN-LIKE PROTEIN"/>
    <property type="match status" value="1"/>
</dbReference>
<name>A0AAY4D3Q8_9TELE</name>
<dbReference type="AlphaFoldDB" id="A0AAY4D3Q8"/>
<dbReference type="GO" id="GO:0005524">
    <property type="term" value="F:ATP binding"/>
    <property type="evidence" value="ECO:0007669"/>
    <property type="project" value="UniProtKB-KW"/>
</dbReference>
<dbReference type="GO" id="GO:0004672">
    <property type="term" value="F:protein kinase activity"/>
    <property type="evidence" value="ECO:0007669"/>
    <property type="project" value="InterPro"/>
</dbReference>
<evidence type="ECO:0000256" key="1">
    <source>
        <dbReference type="ARBA" id="ARBA00022741"/>
    </source>
</evidence>
<dbReference type="SUPFAM" id="SSF56112">
    <property type="entry name" value="Protein kinase-like (PK-like)"/>
    <property type="match status" value="1"/>
</dbReference>
<reference evidence="5 6" key="1">
    <citation type="submission" date="2020-06" db="EMBL/GenBank/DDBJ databases">
        <authorList>
            <consortium name="Wellcome Sanger Institute Data Sharing"/>
        </authorList>
    </citation>
    <scope>NUCLEOTIDE SEQUENCE [LARGE SCALE GENOMIC DNA]</scope>
</reference>
<dbReference type="Proteomes" id="UP000694580">
    <property type="component" value="Chromosome 17"/>
</dbReference>
<dbReference type="InterPro" id="IPR001245">
    <property type="entry name" value="Ser-Thr/Tyr_kinase_cat_dom"/>
</dbReference>
<keyword evidence="3" id="KW-0175">Coiled coil</keyword>
<dbReference type="Gene3D" id="1.10.510.10">
    <property type="entry name" value="Transferase(Phosphotransferase) domain 1"/>
    <property type="match status" value="1"/>
</dbReference>
<evidence type="ECO:0000256" key="3">
    <source>
        <dbReference type="SAM" id="Coils"/>
    </source>
</evidence>
<reference evidence="5" key="3">
    <citation type="submission" date="2025-09" db="UniProtKB">
        <authorList>
            <consortium name="Ensembl"/>
        </authorList>
    </citation>
    <scope>IDENTIFICATION</scope>
</reference>
<dbReference type="GO" id="GO:0097527">
    <property type="term" value="P:necroptotic signaling pathway"/>
    <property type="evidence" value="ECO:0007669"/>
    <property type="project" value="TreeGrafter"/>
</dbReference>
<sequence>MDLVEPILVIAEKLYSLCQEAKANKKRCARLAQRIRSLAELVKTAKVQSLGDKRKLVEDVLKELMLTLESAEEVLKKYSSEKVLVRMAKSQSYGEEFGSLNERLSEHAQLLSLALQVEQRKRLEEVFEETRRRSEDDKDRDGDRQELQKLLQAMQGMDAVYEVVDNTQNDVRQMKIMLENLRRPSIHLEAIREIPMEELSFDPTKPFMRSSISEFFEGEYNKFAVAIKRYACPISTSPCAVRTTFQKEVETMKRFESPNILRMFGICVQDGPSPNFLIVMEFCEKGSLRQVLDSDCKLPWSRKARMCLDAAQGIYRLHQSEPKFKFHGCIRSSKFLVAVGYTVKLGGFELAKTETSLRKKKEGKQSASCYCSPQQLKKIDHYDKACEIYSLGIVLWEIATRQVPFKDCTTSDIHKKVCKEKAMEPLPEDSPPQLKDLIVACRAYEPFHRPTAGVLVDKLRMVVEKGEED</sequence>
<accession>A0AAY4D3Q8</accession>
<dbReference type="InterPro" id="IPR011009">
    <property type="entry name" value="Kinase-like_dom_sf"/>
</dbReference>
<evidence type="ECO:0000313" key="6">
    <source>
        <dbReference type="Proteomes" id="UP000694580"/>
    </source>
</evidence>
<feature type="coiled-coil region" evidence="3">
    <location>
        <begin position="54"/>
        <end position="81"/>
    </location>
</feature>
<gene>
    <name evidence="5" type="primary">MLKL</name>
</gene>
<keyword evidence="1" id="KW-0547">Nucleotide-binding</keyword>
<dbReference type="GO" id="GO:0007166">
    <property type="term" value="P:cell surface receptor signaling pathway"/>
    <property type="evidence" value="ECO:0007669"/>
    <property type="project" value="InterPro"/>
</dbReference>
<reference evidence="5" key="2">
    <citation type="submission" date="2025-08" db="UniProtKB">
        <authorList>
            <consortium name="Ensembl"/>
        </authorList>
    </citation>
    <scope>IDENTIFICATION</scope>
</reference>
<evidence type="ECO:0000259" key="4">
    <source>
        <dbReference type="PROSITE" id="PS50011"/>
    </source>
</evidence>
<dbReference type="InterPro" id="IPR059179">
    <property type="entry name" value="MLKL-like_MCAfunc"/>
</dbReference>
<dbReference type="InterPro" id="IPR036537">
    <property type="entry name" value="Adaptor_Cbl_N_dom_sf"/>
</dbReference>
<protein>
    <recommendedName>
        <fullName evidence="4">Protein kinase domain-containing protein</fullName>
    </recommendedName>
</protein>
<feature type="coiled-coil region" evidence="3">
    <location>
        <begin position="113"/>
        <end position="140"/>
    </location>
</feature>
<dbReference type="GeneTree" id="ENSGT00390000016453"/>
<dbReference type="Pfam" id="PF07714">
    <property type="entry name" value="PK_Tyr_Ser-Thr"/>
    <property type="match status" value="1"/>
</dbReference>
<dbReference type="InterPro" id="IPR051681">
    <property type="entry name" value="Ser/Thr_Kinases-Pseudokinases"/>
</dbReference>
<keyword evidence="2" id="KW-0067">ATP-binding</keyword>
<dbReference type="Pfam" id="PF22215">
    <property type="entry name" value="MLKL_N"/>
    <property type="match status" value="1"/>
</dbReference>
<organism evidence="5 6">
    <name type="scientific">Denticeps clupeoides</name>
    <name type="common">denticle herring</name>
    <dbReference type="NCBI Taxonomy" id="299321"/>
    <lineage>
        <taxon>Eukaryota</taxon>
        <taxon>Metazoa</taxon>
        <taxon>Chordata</taxon>
        <taxon>Craniata</taxon>
        <taxon>Vertebrata</taxon>
        <taxon>Euteleostomi</taxon>
        <taxon>Actinopterygii</taxon>
        <taxon>Neopterygii</taxon>
        <taxon>Teleostei</taxon>
        <taxon>Clupei</taxon>
        <taxon>Clupeiformes</taxon>
        <taxon>Denticipitoidei</taxon>
        <taxon>Denticipitidae</taxon>
        <taxon>Denticeps</taxon>
    </lineage>
</organism>
<evidence type="ECO:0000256" key="2">
    <source>
        <dbReference type="ARBA" id="ARBA00022840"/>
    </source>
</evidence>
<dbReference type="PROSITE" id="PS50011">
    <property type="entry name" value="PROTEIN_KINASE_DOM"/>
    <property type="match status" value="1"/>
</dbReference>
<feature type="domain" description="Protein kinase" evidence="4">
    <location>
        <begin position="201"/>
        <end position="463"/>
    </location>
</feature>
<dbReference type="CDD" id="cd21037">
    <property type="entry name" value="MLKL_NTD"/>
    <property type="match status" value="1"/>
</dbReference>
<keyword evidence="6" id="KW-1185">Reference proteome</keyword>
<dbReference type="Ensembl" id="ENSDCDT00010049960.1">
    <property type="protein sequence ID" value="ENSDCDP00010040132.1"/>
    <property type="gene ID" value="ENSDCDG00010025662.1"/>
</dbReference>
<dbReference type="Gene3D" id="1.20.930.20">
    <property type="entry name" value="Adaptor protein Cbl, N-terminal domain"/>
    <property type="match status" value="1"/>
</dbReference>
<dbReference type="Gene3D" id="3.30.200.20">
    <property type="entry name" value="Phosphorylase Kinase, domain 1"/>
    <property type="match status" value="1"/>
</dbReference>
<evidence type="ECO:0000313" key="5">
    <source>
        <dbReference type="Ensembl" id="ENSDCDP00010040132.1"/>
    </source>
</evidence>
<dbReference type="InterPro" id="IPR000719">
    <property type="entry name" value="Prot_kinase_dom"/>
</dbReference>